<dbReference type="AlphaFoldDB" id="A0A8T2TDU6"/>
<dbReference type="SMART" id="SM00369">
    <property type="entry name" value="LRR_TYP"/>
    <property type="match status" value="8"/>
</dbReference>
<dbReference type="PANTHER" id="PTHR23119">
    <property type="entry name" value="DISCS LARGE"/>
    <property type="match status" value="1"/>
</dbReference>
<sequence>MAVARQGNFVIVDLSTDAPEPLSPGALALQAAVNEVAEFRSKIQALGEPPDHEYVDEARAAISSINAALASNLEQLLFSESASSAKDRKEQDIRDVAERAKLPYEAVIDAYELYHSYESLLKAAELNMMKLSGEHEVLLPLPDEEDVKSGDGEEVNEEVRRAFVAAKEGTIKDVKLKSCNLSRFPDAFGNISTIVSLHLSDNRLKHLPDSLGGLVALESLNVEHNSLVVLPDTIGLLKSLKVLILSCNKLTTLPESIPQCSCLEILNADFNELEYLPSQIGSGLPNIKHISVRWNKLRSLPTSFCSLKSLRKLELKFNQLKALPQAFGNLINLEYLDVSCNFTALQTLPDTIGDLVALFEVDLSCNQIKILPDSFGRLQFVKKISLKDNPLVSPPVEVCEAGTEAIMYFMRNRWLSFLEEERQRYSAEKEQQEKWLPWAINGLNKIFFAESSHIAFNNDDCLCQQL</sequence>
<dbReference type="InterPro" id="IPR050614">
    <property type="entry name" value="Synaptic_Scaffolding_LAP-MAGUK"/>
</dbReference>
<dbReference type="OrthoDB" id="1668230at2759"/>
<keyword evidence="1" id="KW-0433">Leucine-rich repeat</keyword>
<dbReference type="GO" id="GO:0005912">
    <property type="term" value="C:adherens junction"/>
    <property type="evidence" value="ECO:0007669"/>
    <property type="project" value="TreeGrafter"/>
</dbReference>
<dbReference type="Proteomes" id="UP000825935">
    <property type="component" value="Chromosome 14"/>
</dbReference>
<dbReference type="InterPro" id="IPR032675">
    <property type="entry name" value="LRR_dom_sf"/>
</dbReference>
<dbReference type="EMBL" id="CM035419">
    <property type="protein sequence ID" value="KAH7416292.1"/>
    <property type="molecule type" value="Genomic_DNA"/>
</dbReference>
<evidence type="ECO:0000256" key="1">
    <source>
        <dbReference type="ARBA" id="ARBA00022614"/>
    </source>
</evidence>
<dbReference type="Gene3D" id="3.80.10.10">
    <property type="entry name" value="Ribonuclease Inhibitor"/>
    <property type="match status" value="2"/>
</dbReference>
<name>A0A8T2TDU6_CERRI</name>
<protein>
    <submittedName>
        <fullName evidence="3">Uncharacterized protein</fullName>
    </submittedName>
</protein>
<organism evidence="3 4">
    <name type="scientific">Ceratopteris richardii</name>
    <name type="common">Triangle waterfern</name>
    <dbReference type="NCBI Taxonomy" id="49495"/>
    <lineage>
        <taxon>Eukaryota</taxon>
        <taxon>Viridiplantae</taxon>
        <taxon>Streptophyta</taxon>
        <taxon>Embryophyta</taxon>
        <taxon>Tracheophyta</taxon>
        <taxon>Polypodiopsida</taxon>
        <taxon>Polypodiidae</taxon>
        <taxon>Polypodiales</taxon>
        <taxon>Pteridineae</taxon>
        <taxon>Pteridaceae</taxon>
        <taxon>Parkerioideae</taxon>
        <taxon>Ceratopteris</taxon>
    </lineage>
</organism>
<dbReference type="SUPFAM" id="SSF52058">
    <property type="entry name" value="L domain-like"/>
    <property type="match status" value="1"/>
</dbReference>
<keyword evidence="4" id="KW-1185">Reference proteome</keyword>
<proteinExistence type="predicted"/>
<dbReference type="GO" id="GO:0045197">
    <property type="term" value="P:establishment or maintenance of epithelial cell apical/basal polarity"/>
    <property type="evidence" value="ECO:0007669"/>
    <property type="project" value="TreeGrafter"/>
</dbReference>
<dbReference type="OMA" id="AWCESIL"/>
<dbReference type="GO" id="GO:0097120">
    <property type="term" value="P:receptor localization to synapse"/>
    <property type="evidence" value="ECO:0007669"/>
    <property type="project" value="TreeGrafter"/>
</dbReference>
<dbReference type="GO" id="GO:0005886">
    <property type="term" value="C:plasma membrane"/>
    <property type="evidence" value="ECO:0007669"/>
    <property type="project" value="GOC"/>
</dbReference>
<dbReference type="Pfam" id="PF00560">
    <property type="entry name" value="LRR_1"/>
    <property type="match status" value="1"/>
</dbReference>
<accession>A0A8T2TDU6</accession>
<dbReference type="PANTHER" id="PTHR23119:SF44">
    <property type="entry name" value="PROTEIN LAP4"/>
    <property type="match status" value="1"/>
</dbReference>
<dbReference type="GO" id="GO:0098609">
    <property type="term" value="P:cell-cell adhesion"/>
    <property type="evidence" value="ECO:0007669"/>
    <property type="project" value="TreeGrafter"/>
</dbReference>
<dbReference type="InterPro" id="IPR001611">
    <property type="entry name" value="Leu-rich_rpt"/>
</dbReference>
<dbReference type="GO" id="GO:0043113">
    <property type="term" value="P:receptor clustering"/>
    <property type="evidence" value="ECO:0007669"/>
    <property type="project" value="TreeGrafter"/>
</dbReference>
<dbReference type="PROSITE" id="PS51450">
    <property type="entry name" value="LRR"/>
    <property type="match status" value="1"/>
</dbReference>
<evidence type="ECO:0000256" key="2">
    <source>
        <dbReference type="ARBA" id="ARBA00022737"/>
    </source>
</evidence>
<dbReference type="SMART" id="SM00364">
    <property type="entry name" value="LRR_BAC"/>
    <property type="match status" value="8"/>
</dbReference>
<evidence type="ECO:0000313" key="4">
    <source>
        <dbReference type="Proteomes" id="UP000825935"/>
    </source>
</evidence>
<comment type="caution">
    <text evidence="3">The sequence shown here is derived from an EMBL/GenBank/DDBJ whole genome shotgun (WGS) entry which is preliminary data.</text>
</comment>
<evidence type="ECO:0000313" key="3">
    <source>
        <dbReference type="EMBL" id="KAH7416292.1"/>
    </source>
</evidence>
<keyword evidence="2" id="KW-0677">Repeat</keyword>
<dbReference type="InterPro" id="IPR003591">
    <property type="entry name" value="Leu-rich_rpt_typical-subtyp"/>
</dbReference>
<gene>
    <name evidence="3" type="ORF">KP509_14G084800</name>
</gene>
<reference evidence="3" key="1">
    <citation type="submission" date="2021-08" db="EMBL/GenBank/DDBJ databases">
        <title>WGS assembly of Ceratopteris richardii.</title>
        <authorList>
            <person name="Marchant D.B."/>
            <person name="Chen G."/>
            <person name="Jenkins J."/>
            <person name="Shu S."/>
            <person name="Leebens-Mack J."/>
            <person name="Grimwood J."/>
            <person name="Schmutz J."/>
            <person name="Soltis P."/>
            <person name="Soltis D."/>
            <person name="Chen Z.-H."/>
        </authorList>
    </citation>
    <scope>NUCLEOTIDE SEQUENCE</scope>
    <source>
        <strain evidence="3">Whitten #5841</strain>
        <tissue evidence="3">Leaf</tissue>
    </source>
</reference>
<dbReference type="Pfam" id="PF13855">
    <property type="entry name" value="LRR_8"/>
    <property type="match status" value="1"/>
</dbReference>
<dbReference type="GO" id="GO:0019901">
    <property type="term" value="F:protein kinase binding"/>
    <property type="evidence" value="ECO:0007669"/>
    <property type="project" value="TreeGrafter"/>
</dbReference>